<name>A0A5E4NB70_9HEMI</name>
<evidence type="ECO:0000313" key="1">
    <source>
        <dbReference type="EMBL" id="VVC41949.1"/>
    </source>
</evidence>
<dbReference type="PANTHER" id="PTHR36688">
    <property type="entry name" value="ENDO/EXONUCLEASE/PHOSPHATASE DOMAIN-CONTAINING PROTEIN"/>
    <property type="match status" value="1"/>
</dbReference>
<dbReference type="OrthoDB" id="6626419at2759"/>
<dbReference type="Proteomes" id="UP000325440">
    <property type="component" value="Unassembled WGS sequence"/>
</dbReference>
<accession>A0A5E4NB70</accession>
<dbReference type="EMBL" id="CABPRJ010001932">
    <property type="protein sequence ID" value="VVC41949.1"/>
    <property type="molecule type" value="Genomic_DNA"/>
</dbReference>
<protein>
    <recommendedName>
        <fullName evidence="3">Reverse transcriptase domain</fullName>
    </recommendedName>
</protein>
<evidence type="ECO:0008006" key="3">
    <source>
        <dbReference type="Google" id="ProtNLM"/>
    </source>
</evidence>
<organism evidence="1 2">
    <name type="scientific">Cinara cedri</name>
    <dbReference type="NCBI Taxonomy" id="506608"/>
    <lineage>
        <taxon>Eukaryota</taxon>
        <taxon>Metazoa</taxon>
        <taxon>Ecdysozoa</taxon>
        <taxon>Arthropoda</taxon>
        <taxon>Hexapoda</taxon>
        <taxon>Insecta</taxon>
        <taxon>Pterygota</taxon>
        <taxon>Neoptera</taxon>
        <taxon>Paraneoptera</taxon>
        <taxon>Hemiptera</taxon>
        <taxon>Sternorrhyncha</taxon>
        <taxon>Aphidomorpha</taxon>
        <taxon>Aphidoidea</taxon>
        <taxon>Aphididae</taxon>
        <taxon>Lachninae</taxon>
        <taxon>Cinara</taxon>
    </lineage>
</organism>
<dbReference type="AlphaFoldDB" id="A0A5E4NB70"/>
<dbReference type="PANTHER" id="PTHR36688:SF1">
    <property type="entry name" value="ENDONUCLEASE_EXONUCLEASE_PHOSPHATASE DOMAIN-CONTAINING PROTEIN"/>
    <property type="match status" value="1"/>
</dbReference>
<evidence type="ECO:0000313" key="2">
    <source>
        <dbReference type="Proteomes" id="UP000325440"/>
    </source>
</evidence>
<keyword evidence="2" id="KW-1185">Reference proteome</keyword>
<proteinExistence type="predicted"/>
<gene>
    <name evidence="1" type="ORF">CINCED_3A022179</name>
</gene>
<sequence length="213" mass="24753">MIDKPPMPRWNLRKANWFAFSKYVEENINRIKPETTNYIRYAKLLKTAAKKSISRGHRHSYTPCWMEECDVILNEYEKVGTEVNVNRLIGLLDEERRKGWLKAMDNLDFTHSSRESWSLLMKLGTAQPSYTESKVSPIDVSNILFKTSNIKPNKYEKTKIKYKYKTILDRCVERSEMMQDFNVADIEIALSLLKNGKAAGVDGVLPEFIKHIG</sequence>
<reference evidence="1 2" key="1">
    <citation type="submission" date="2019-08" db="EMBL/GenBank/DDBJ databases">
        <authorList>
            <person name="Alioto T."/>
            <person name="Alioto T."/>
            <person name="Gomez Garrido J."/>
        </authorList>
    </citation>
    <scope>NUCLEOTIDE SEQUENCE [LARGE SCALE GENOMIC DNA]</scope>
</reference>
<dbReference type="InterPro" id="IPR052560">
    <property type="entry name" value="RdDP_mobile_element"/>
</dbReference>